<evidence type="ECO:0000313" key="1">
    <source>
        <dbReference type="EMBL" id="MFI6500183.1"/>
    </source>
</evidence>
<proteinExistence type="predicted"/>
<evidence type="ECO:0000313" key="2">
    <source>
        <dbReference type="Proteomes" id="UP001612741"/>
    </source>
</evidence>
<protein>
    <recommendedName>
        <fullName evidence="3">HEAT repeat domain-containing protein</fullName>
    </recommendedName>
</protein>
<reference evidence="1 2" key="1">
    <citation type="submission" date="2024-10" db="EMBL/GenBank/DDBJ databases">
        <title>The Natural Products Discovery Center: Release of the First 8490 Sequenced Strains for Exploring Actinobacteria Biosynthetic Diversity.</title>
        <authorList>
            <person name="Kalkreuter E."/>
            <person name="Kautsar S.A."/>
            <person name="Yang D."/>
            <person name="Bader C.D."/>
            <person name="Teijaro C.N."/>
            <person name="Fluegel L."/>
            <person name="Davis C.M."/>
            <person name="Simpson J.R."/>
            <person name="Lauterbach L."/>
            <person name="Steele A.D."/>
            <person name="Gui C."/>
            <person name="Meng S."/>
            <person name="Li G."/>
            <person name="Viehrig K."/>
            <person name="Ye F."/>
            <person name="Su P."/>
            <person name="Kiefer A.F."/>
            <person name="Nichols A."/>
            <person name="Cepeda A.J."/>
            <person name="Yan W."/>
            <person name="Fan B."/>
            <person name="Jiang Y."/>
            <person name="Adhikari A."/>
            <person name="Zheng C.-J."/>
            <person name="Schuster L."/>
            <person name="Cowan T.M."/>
            <person name="Smanski M.J."/>
            <person name="Chevrette M.G."/>
            <person name="De Carvalho L.P.S."/>
            <person name="Shen B."/>
        </authorList>
    </citation>
    <scope>NUCLEOTIDE SEQUENCE [LARGE SCALE GENOMIC DNA]</scope>
    <source>
        <strain evidence="1 2">NPDC050545</strain>
    </source>
</reference>
<dbReference type="RefSeq" id="WP_397083923.1">
    <property type="nucleotide sequence ID" value="NZ_JBITGY010000006.1"/>
</dbReference>
<name>A0ABW7YW91_9ACTN</name>
<organism evidence="1 2">
    <name type="scientific">Nonomuraea typhae</name>
    <dbReference type="NCBI Taxonomy" id="2603600"/>
    <lineage>
        <taxon>Bacteria</taxon>
        <taxon>Bacillati</taxon>
        <taxon>Actinomycetota</taxon>
        <taxon>Actinomycetes</taxon>
        <taxon>Streptosporangiales</taxon>
        <taxon>Streptosporangiaceae</taxon>
        <taxon>Nonomuraea</taxon>
    </lineage>
</organism>
<sequence length="170" mass="19444">MDEHISEELRIKLHELARVQEAQPGDLDDEHERWALYLVAIREGLGIAQLFDVLPLEPDLAMASSAVVNLVERSAPEERRVWLSRIPQEARDHPEKRVAELETVDAVLRGELRADHVAGDLDSWSDWLQLRITGRVEDPAVLRILAERGRTKRIRRQAEEALTGDESHEI</sequence>
<evidence type="ECO:0008006" key="3">
    <source>
        <dbReference type="Google" id="ProtNLM"/>
    </source>
</evidence>
<gene>
    <name evidence="1" type="ORF">ACIBG2_22565</name>
</gene>
<dbReference type="Proteomes" id="UP001612741">
    <property type="component" value="Unassembled WGS sequence"/>
</dbReference>
<accession>A0ABW7YW91</accession>
<keyword evidence="2" id="KW-1185">Reference proteome</keyword>
<comment type="caution">
    <text evidence="1">The sequence shown here is derived from an EMBL/GenBank/DDBJ whole genome shotgun (WGS) entry which is preliminary data.</text>
</comment>
<dbReference type="EMBL" id="JBITGY010000006">
    <property type="protein sequence ID" value="MFI6500183.1"/>
    <property type="molecule type" value="Genomic_DNA"/>
</dbReference>